<accession>A0ABT9TVU6</accession>
<dbReference type="InterPro" id="IPR000551">
    <property type="entry name" value="MerR-type_HTH_dom"/>
</dbReference>
<dbReference type="PRINTS" id="PR00040">
    <property type="entry name" value="HTHMERR"/>
</dbReference>
<dbReference type="GO" id="GO:0008168">
    <property type="term" value="F:methyltransferase activity"/>
    <property type="evidence" value="ECO:0007669"/>
    <property type="project" value="UniProtKB-KW"/>
</dbReference>
<evidence type="ECO:0000256" key="1">
    <source>
        <dbReference type="ARBA" id="ARBA00023125"/>
    </source>
</evidence>
<proteinExistence type="predicted"/>
<dbReference type="Gene3D" id="3.40.50.150">
    <property type="entry name" value="Vaccinia Virus protein VP39"/>
    <property type="match status" value="1"/>
</dbReference>
<organism evidence="3 4">
    <name type="scientific">Paenibacillus harenae</name>
    <dbReference type="NCBI Taxonomy" id="306543"/>
    <lineage>
        <taxon>Bacteria</taxon>
        <taxon>Bacillati</taxon>
        <taxon>Bacillota</taxon>
        <taxon>Bacilli</taxon>
        <taxon>Bacillales</taxon>
        <taxon>Paenibacillaceae</taxon>
        <taxon>Paenibacillus</taxon>
    </lineage>
</organism>
<protein>
    <submittedName>
        <fullName evidence="3">AdoMet-dependent methyltransferase</fullName>
        <ecNumber evidence="3">2.1.1.-</ecNumber>
    </submittedName>
</protein>
<dbReference type="SMART" id="SM00422">
    <property type="entry name" value="HTH_MERR"/>
    <property type="match status" value="1"/>
</dbReference>
<dbReference type="Gene3D" id="1.10.1660.10">
    <property type="match status" value="1"/>
</dbReference>
<dbReference type="EC" id="2.1.1.-" evidence="3"/>
<gene>
    <name evidence="3" type="ORF">J2T15_000918</name>
</gene>
<keyword evidence="4" id="KW-1185">Reference proteome</keyword>
<reference evidence="3 4" key="1">
    <citation type="submission" date="2023-07" db="EMBL/GenBank/DDBJ databases">
        <title>Sorghum-associated microbial communities from plants grown in Nebraska, USA.</title>
        <authorList>
            <person name="Schachtman D."/>
        </authorList>
    </citation>
    <scope>NUCLEOTIDE SEQUENCE [LARGE SCALE GENOMIC DNA]</scope>
    <source>
        <strain evidence="3 4">CC482</strain>
    </source>
</reference>
<dbReference type="GO" id="GO:0032259">
    <property type="term" value="P:methylation"/>
    <property type="evidence" value="ECO:0007669"/>
    <property type="project" value="UniProtKB-KW"/>
</dbReference>
<evidence type="ECO:0000313" key="3">
    <source>
        <dbReference type="EMBL" id="MDQ0111485.1"/>
    </source>
</evidence>
<dbReference type="SUPFAM" id="SSF53335">
    <property type="entry name" value="S-adenosyl-L-methionine-dependent methyltransferases"/>
    <property type="match status" value="1"/>
</dbReference>
<dbReference type="EMBL" id="JAUSSU010000002">
    <property type="protein sequence ID" value="MDQ0111485.1"/>
    <property type="molecule type" value="Genomic_DNA"/>
</dbReference>
<evidence type="ECO:0000313" key="4">
    <source>
        <dbReference type="Proteomes" id="UP001229346"/>
    </source>
</evidence>
<dbReference type="Proteomes" id="UP001229346">
    <property type="component" value="Unassembled WGS sequence"/>
</dbReference>
<dbReference type="InterPro" id="IPR029063">
    <property type="entry name" value="SAM-dependent_MTases_sf"/>
</dbReference>
<feature type="domain" description="HTH merR-type" evidence="2">
    <location>
        <begin position="1"/>
        <end position="69"/>
    </location>
</feature>
<sequence length="337" mass="37898">MKVHEAARSLGVTPRTLRFYEEKGLVHPYKEPYSGYRAYSGDDMTKLRWIVSLRELGMPLSVIKEALQTIHQPSEFIRIVDHARAQLYEEWVAVTQSLQALDHTIRSWQQLGETQLADAEAAASRMKQNRRIRDSWSDQWNYNEMAARYGVEAPLAALEGLITSDQYEHALIRTLEWIDPKKGERGLELGGGSGNLSAMLDGAGADLTIVEQSPAMIQLLHERMPASVVKQGNMLALPLVESKFAFIGCSFAFRHLSSSQQLLALEEMDRVLLPGGRIIITDIMQSALSQKQSDTQEQQMHLQLRPIQEWLAARGYSVVAKALDPAAVWLIYALRVS</sequence>
<keyword evidence="3" id="KW-0489">Methyltransferase</keyword>
<dbReference type="Pfam" id="PF13649">
    <property type="entry name" value="Methyltransf_25"/>
    <property type="match status" value="1"/>
</dbReference>
<keyword evidence="1" id="KW-0238">DNA-binding</keyword>
<dbReference type="CDD" id="cd00592">
    <property type="entry name" value="HTH_MerR-like"/>
    <property type="match status" value="1"/>
</dbReference>
<dbReference type="Pfam" id="PF13411">
    <property type="entry name" value="MerR_1"/>
    <property type="match status" value="1"/>
</dbReference>
<dbReference type="InterPro" id="IPR009061">
    <property type="entry name" value="DNA-bd_dom_put_sf"/>
</dbReference>
<comment type="caution">
    <text evidence="3">The sequence shown here is derived from an EMBL/GenBank/DDBJ whole genome shotgun (WGS) entry which is preliminary data.</text>
</comment>
<name>A0ABT9TVU6_PAEHA</name>
<dbReference type="PROSITE" id="PS50937">
    <property type="entry name" value="HTH_MERR_2"/>
    <property type="match status" value="1"/>
</dbReference>
<dbReference type="SUPFAM" id="SSF46955">
    <property type="entry name" value="Putative DNA-binding domain"/>
    <property type="match status" value="1"/>
</dbReference>
<evidence type="ECO:0000259" key="2">
    <source>
        <dbReference type="PROSITE" id="PS50937"/>
    </source>
</evidence>
<keyword evidence="3" id="KW-0808">Transferase</keyword>
<dbReference type="CDD" id="cd02440">
    <property type="entry name" value="AdoMet_MTases"/>
    <property type="match status" value="1"/>
</dbReference>
<dbReference type="InterPro" id="IPR047057">
    <property type="entry name" value="MerR_fam"/>
</dbReference>
<dbReference type="PANTHER" id="PTHR30204">
    <property type="entry name" value="REDOX-CYCLING DRUG-SENSING TRANSCRIPTIONAL ACTIVATOR SOXR"/>
    <property type="match status" value="1"/>
</dbReference>
<dbReference type="RefSeq" id="WP_307201515.1">
    <property type="nucleotide sequence ID" value="NZ_JAUSSU010000002.1"/>
</dbReference>
<dbReference type="InterPro" id="IPR041698">
    <property type="entry name" value="Methyltransf_25"/>
</dbReference>
<dbReference type="PANTHER" id="PTHR30204:SF97">
    <property type="entry name" value="MERR FAMILY REGULATORY PROTEIN"/>
    <property type="match status" value="1"/>
</dbReference>